<accession>A0A0U1L3Y1</accession>
<dbReference type="InterPro" id="IPR003672">
    <property type="entry name" value="CobN/Mg_chltase"/>
</dbReference>
<dbReference type="PANTHER" id="PTHR44119:SF4">
    <property type="entry name" value="AEROBIC COBALTOCHELATASE SUBUNIT COBN"/>
    <property type="match status" value="1"/>
</dbReference>
<dbReference type="PANTHER" id="PTHR44119">
    <property type="entry name" value="MAGNESIUM-CHELATASE SUBUNIT CHLH, CHLOROPLASTIC"/>
    <property type="match status" value="1"/>
</dbReference>
<reference evidence="3" key="1">
    <citation type="submission" date="2015-03" db="EMBL/GenBank/DDBJ databases">
        <authorList>
            <person name="Nijsse Bart"/>
        </authorList>
    </citation>
    <scope>NUCLEOTIDE SEQUENCE [LARGE SCALE GENOMIC DNA]</scope>
</reference>
<organism evidence="2 3">
    <name type="scientific">Sporomusa ovata</name>
    <dbReference type="NCBI Taxonomy" id="2378"/>
    <lineage>
        <taxon>Bacteria</taxon>
        <taxon>Bacillati</taxon>
        <taxon>Bacillota</taxon>
        <taxon>Negativicutes</taxon>
        <taxon>Selenomonadales</taxon>
        <taxon>Sporomusaceae</taxon>
        <taxon>Sporomusa</taxon>
    </lineage>
</organism>
<evidence type="ECO:0000259" key="1">
    <source>
        <dbReference type="Pfam" id="PF02514"/>
    </source>
</evidence>
<dbReference type="Proteomes" id="UP000049855">
    <property type="component" value="Unassembled WGS sequence"/>
</dbReference>
<keyword evidence="3" id="KW-1185">Reference proteome</keyword>
<proteinExistence type="predicted"/>
<dbReference type="EMBL" id="CTRP01000014">
    <property type="protein sequence ID" value="CQR74417.1"/>
    <property type="molecule type" value="Genomic_DNA"/>
</dbReference>
<protein>
    <submittedName>
        <fullName evidence="2">CobN component of cobalt chelatase involved in B12 biosynthesis</fullName>
    </submittedName>
</protein>
<evidence type="ECO:0000313" key="3">
    <source>
        <dbReference type="Proteomes" id="UP000049855"/>
    </source>
</evidence>
<sequence>MKEVNPWALHRITEVLLEAEQRGLWNAKPETKQELQKLFMEIEGELEGCSDLT</sequence>
<name>A0A0U1L3Y1_9FIRM</name>
<dbReference type="Pfam" id="PF02514">
    <property type="entry name" value="CobN-Mg_chel"/>
    <property type="match status" value="1"/>
</dbReference>
<feature type="domain" description="CobN/magnesium chelatase" evidence="1">
    <location>
        <begin position="1"/>
        <end position="31"/>
    </location>
</feature>
<evidence type="ECO:0000313" key="2">
    <source>
        <dbReference type="EMBL" id="CQR74417.1"/>
    </source>
</evidence>
<gene>
    <name evidence="2" type="ORF">SpAn4DRAFT_0879</name>
</gene>
<dbReference type="AlphaFoldDB" id="A0A0U1L3Y1"/>